<feature type="transmembrane region" description="Helical" evidence="8">
    <location>
        <begin position="237"/>
        <end position="259"/>
    </location>
</feature>
<protein>
    <submittedName>
        <fullName evidence="10">Wzz/FepE/Etk N-terminal domain-containing protein</fullName>
    </submittedName>
</protein>
<evidence type="ECO:0000259" key="9">
    <source>
        <dbReference type="Pfam" id="PF02706"/>
    </source>
</evidence>
<evidence type="ECO:0000256" key="1">
    <source>
        <dbReference type="ARBA" id="ARBA00004651"/>
    </source>
</evidence>
<reference evidence="11" key="1">
    <citation type="journal article" date="2019" name="Int. J. Syst. Evol. Microbiol.">
        <title>The Global Catalogue of Microorganisms (GCM) 10K type strain sequencing project: providing services to taxonomists for standard genome sequencing and annotation.</title>
        <authorList>
            <consortium name="The Broad Institute Genomics Platform"/>
            <consortium name="The Broad Institute Genome Sequencing Center for Infectious Disease"/>
            <person name="Wu L."/>
            <person name="Ma J."/>
        </authorList>
    </citation>
    <scope>NUCLEOTIDE SEQUENCE [LARGE SCALE GENOMIC DNA]</scope>
    <source>
        <strain evidence="11">CCUG 51943</strain>
    </source>
</reference>
<organism evidence="10 11">
    <name type="scientific">Corynebacterium nasicanis</name>
    <dbReference type="NCBI Taxonomy" id="1448267"/>
    <lineage>
        <taxon>Bacteria</taxon>
        <taxon>Bacillati</taxon>
        <taxon>Actinomycetota</taxon>
        <taxon>Actinomycetes</taxon>
        <taxon>Mycobacteriales</taxon>
        <taxon>Corynebacteriaceae</taxon>
        <taxon>Corynebacterium</taxon>
    </lineage>
</organism>
<name>A0ABW1QFN2_9CORY</name>
<dbReference type="RefSeq" id="WP_377001975.1">
    <property type="nucleotide sequence ID" value="NZ_JBHSQE010000009.1"/>
</dbReference>
<keyword evidence="3" id="KW-1003">Cell membrane</keyword>
<evidence type="ECO:0000313" key="10">
    <source>
        <dbReference type="EMBL" id="MFC6147361.1"/>
    </source>
</evidence>
<keyword evidence="6 8" id="KW-0472">Membrane</keyword>
<evidence type="ECO:0000256" key="2">
    <source>
        <dbReference type="ARBA" id="ARBA00006683"/>
    </source>
</evidence>
<dbReference type="InterPro" id="IPR050445">
    <property type="entry name" value="Bact_polysacc_biosynth/exp"/>
</dbReference>
<comment type="similarity">
    <text evidence="2">Belongs to the CpsC/CapA family.</text>
</comment>
<keyword evidence="4 8" id="KW-0812">Transmembrane</keyword>
<evidence type="ECO:0000256" key="4">
    <source>
        <dbReference type="ARBA" id="ARBA00022692"/>
    </source>
</evidence>
<sequence>MTVTHAGPEFSDNSLDGSLFATILRRRRKWILLGTVLGLVLSVAYLLLTPPTYTATARVNITALGSEPVPEGRAVSSLVDIPTERQLAASALTTEGAARDLGAGWRASDIGSGLSVSGDPSSSVLGVSYAASDRERAILGADAVARAYLEVRGTLVSERAEAMVESIDERIAQYEQERRELVRSSPAGDVATAVRIDTIDAGVLALQQRRATWSDVSTRAGEIITPASSAEVSTSPVLWRVIALGLLGGLFAGVVMAAVRHRVDRVASHADDVRDLLGVDLLRPQGPYGDTRRWDAAATIAQHGTVAGAPLLVLVDDRNYDARAAADALAAAGPTRRIDLNQARAEVLRDLAGLSRGVLVVPPTWPKAELRGLAEDLRGMGATLVGAVVADARAAVPTGLES</sequence>
<dbReference type="PANTHER" id="PTHR32309:SF31">
    <property type="entry name" value="CAPSULAR EXOPOLYSACCHARIDE FAMILY"/>
    <property type="match status" value="1"/>
</dbReference>
<feature type="transmembrane region" description="Helical" evidence="8">
    <location>
        <begin position="30"/>
        <end position="48"/>
    </location>
</feature>
<dbReference type="Pfam" id="PF02706">
    <property type="entry name" value="Wzz"/>
    <property type="match status" value="1"/>
</dbReference>
<dbReference type="PANTHER" id="PTHR32309">
    <property type="entry name" value="TYROSINE-PROTEIN KINASE"/>
    <property type="match status" value="1"/>
</dbReference>
<accession>A0ABW1QFN2</accession>
<feature type="coiled-coil region" evidence="7">
    <location>
        <begin position="157"/>
        <end position="184"/>
    </location>
</feature>
<comment type="caution">
    <text evidence="10">The sequence shown here is derived from an EMBL/GenBank/DDBJ whole genome shotgun (WGS) entry which is preliminary data.</text>
</comment>
<evidence type="ECO:0000256" key="5">
    <source>
        <dbReference type="ARBA" id="ARBA00022989"/>
    </source>
</evidence>
<proteinExistence type="inferred from homology"/>
<feature type="domain" description="Polysaccharide chain length determinant N-terminal" evidence="9">
    <location>
        <begin position="23"/>
        <end position="66"/>
    </location>
</feature>
<keyword evidence="11" id="KW-1185">Reference proteome</keyword>
<evidence type="ECO:0000256" key="8">
    <source>
        <dbReference type="SAM" id="Phobius"/>
    </source>
</evidence>
<dbReference type="Proteomes" id="UP001596244">
    <property type="component" value="Unassembled WGS sequence"/>
</dbReference>
<evidence type="ECO:0000313" key="11">
    <source>
        <dbReference type="Proteomes" id="UP001596244"/>
    </source>
</evidence>
<evidence type="ECO:0000256" key="7">
    <source>
        <dbReference type="SAM" id="Coils"/>
    </source>
</evidence>
<dbReference type="EMBL" id="JBHSQE010000009">
    <property type="protein sequence ID" value="MFC6147361.1"/>
    <property type="molecule type" value="Genomic_DNA"/>
</dbReference>
<comment type="subcellular location">
    <subcellularLocation>
        <location evidence="1">Cell membrane</location>
        <topology evidence="1">Multi-pass membrane protein</topology>
    </subcellularLocation>
</comment>
<dbReference type="InterPro" id="IPR003856">
    <property type="entry name" value="LPS_length_determ_N"/>
</dbReference>
<evidence type="ECO:0000256" key="6">
    <source>
        <dbReference type="ARBA" id="ARBA00023136"/>
    </source>
</evidence>
<gene>
    <name evidence="10" type="ORF">ACFPUZ_11175</name>
</gene>
<keyword evidence="5 8" id="KW-1133">Transmembrane helix</keyword>
<keyword evidence="7" id="KW-0175">Coiled coil</keyword>
<evidence type="ECO:0000256" key="3">
    <source>
        <dbReference type="ARBA" id="ARBA00022475"/>
    </source>
</evidence>